<dbReference type="eggNOG" id="COG3387">
    <property type="taxonomic scope" value="Bacteria"/>
</dbReference>
<dbReference type="EMBL" id="AVCI01000003">
    <property type="protein sequence ID" value="KFN44209.1"/>
    <property type="molecule type" value="Genomic_DNA"/>
</dbReference>
<dbReference type="Gene3D" id="3.40.50.1000">
    <property type="entry name" value="HAD superfamily/HAD-like"/>
    <property type="match status" value="2"/>
</dbReference>
<accession>A0A091AZY2</accession>
<dbReference type="Pfam" id="PF05116">
    <property type="entry name" value="S6PP"/>
    <property type="match status" value="1"/>
</dbReference>
<comment type="caution">
    <text evidence="2">The sequence shown here is derived from an EMBL/GenBank/DDBJ whole genome shotgun (WGS) entry which is preliminary data.</text>
</comment>
<name>A0A091AZY2_9GAMM</name>
<dbReference type="Proteomes" id="UP000029385">
    <property type="component" value="Unassembled WGS sequence"/>
</dbReference>
<dbReference type="GO" id="GO:0005829">
    <property type="term" value="C:cytosol"/>
    <property type="evidence" value="ECO:0007669"/>
    <property type="project" value="TreeGrafter"/>
</dbReference>
<dbReference type="InterPro" id="IPR006379">
    <property type="entry name" value="HAD-SF_hydro_IIB"/>
</dbReference>
<dbReference type="PANTHER" id="PTHR10000">
    <property type="entry name" value="PHOSPHOSERINE PHOSPHATASE"/>
    <property type="match status" value="1"/>
</dbReference>
<dbReference type="eggNOG" id="COG0561">
    <property type="taxonomic scope" value="Bacteria"/>
</dbReference>
<feature type="domain" description="Sucrose phosphatase-like" evidence="1">
    <location>
        <begin position="397"/>
        <end position="468"/>
    </location>
</feature>
<dbReference type="InterPro" id="IPR006380">
    <property type="entry name" value="SPP-like_dom"/>
</dbReference>
<proteinExistence type="predicted"/>
<dbReference type="GO" id="GO:0016791">
    <property type="term" value="F:phosphatase activity"/>
    <property type="evidence" value="ECO:0007669"/>
    <property type="project" value="TreeGrafter"/>
</dbReference>
<reference evidence="2 3" key="1">
    <citation type="submission" date="2013-09" db="EMBL/GenBank/DDBJ databases">
        <title>Genome sequencing of Arenimonas oryziterrae.</title>
        <authorList>
            <person name="Chen F."/>
            <person name="Wang G."/>
        </authorList>
    </citation>
    <scope>NUCLEOTIDE SEQUENCE [LARGE SCALE GENOMIC DNA]</scope>
    <source>
        <strain evidence="2 3">YC6267</strain>
    </source>
</reference>
<dbReference type="InterPro" id="IPR036412">
    <property type="entry name" value="HAD-like_sf"/>
</dbReference>
<dbReference type="AlphaFoldDB" id="A0A091AZY2"/>
<dbReference type="InterPro" id="IPR023214">
    <property type="entry name" value="HAD_sf"/>
</dbReference>
<dbReference type="GO" id="GO:0000287">
    <property type="term" value="F:magnesium ion binding"/>
    <property type="evidence" value="ECO:0007669"/>
    <property type="project" value="TreeGrafter"/>
</dbReference>
<dbReference type="STRING" id="1121015.GCA_000420545_01905"/>
<dbReference type="NCBIfam" id="TIGR01484">
    <property type="entry name" value="HAD-SF-IIB"/>
    <property type="match status" value="1"/>
</dbReference>
<evidence type="ECO:0000313" key="3">
    <source>
        <dbReference type="Proteomes" id="UP000029385"/>
    </source>
</evidence>
<organism evidence="2 3">
    <name type="scientific">Arenimonas oryziterrae DSM 21050 = YC6267</name>
    <dbReference type="NCBI Taxonomy" id="1121015"/>
    <lineage>
        <taxon>Bacteria</taxon>
        <taxon>Pseudomonadati</taxon>
        <taxon>Pseudomonadota</taxon>
        <taxon>Gammaproteobacteria</taxon>
        <taxon>Lysobacterales</taxon>
        <taxon>Lysobacteraceae</taxon>
        <taxon>Arenimonas</taxon>
    </lineage>
</organism>
<protein>
    <recommendedName>
        <fullName evidence="1">Sucrose phosphatase-like domain-containing protein</fullName>
    </recommendedName>
</protein>
<dbReference type="Pfam" id="PF08282">
    <property type="entry name" value="Hydrolase_3"/>
    <property type="match status" value="1"/>
</dbReference>
<dbReference type="RefSeq" id="WP_022969519.1">
    <property type="nucleotide sequence ID" value="NZ_ATVD01000003.1"/>
</dbReference>
<evidence type="ECO:0000313" key="2">
    <source>
        <dbReference type="EMBL" id="KFN44209.1"/>
    </source>
</evidence>
<sequence>MDGVTNLADVSAHVFELQEKDGYLATNSLLLDAVLVARAYSELDGNPAALPPTMDQLRIGGQSIEEWLEAAHGFIDETTKRGAIVVTYSPLLHPIAADFESKLSEGALLHCQLADLRSFAHGRHLWMAERPDDITVLALIEPSLEGLWNKMKALFPPAVPTLSMPLPGATPRDLIAGLIGQMSLVNLVAKNLGKDPGQPDVPQFGRDLYYIDLPEVIPPPGAGISSAEQSKYDVIGARWPSRRRRGDMTRARDAYVASLKEQNFQAIVFDYDGTLTASQRRTAPPSEPVVTQIKRLVDAGVRVGIASGRGDSIQKELAKVFSNDTLERILLGLYNGGWVGPASAPLDVPEGTVEFLSHVTRIAQKLKSLGVPIERIKATHPYQVSIRFRDGLPTDQMWFVVADSLRQAGLTTSTMFSSKHSVDVLAPGVSKTALIAHIIQNDRVDPHQVLTMGDQGAWPGNDVSLLEHRFSLSVDTPSRRLDRGWKLAPGHKRDVDATLWYLERFQAVENGIFRFSEIEQSASESTHAG</sequence>
<dbReference type="Gene3D" id="3.90.1070.10">
    <property type="match status" value="1"/>
</dbReference>
<gene>
    <name evidence="2" type="ORF">N789_07265</name>
</gene>
<dbReference type="PATRIC" id="fig|1121015.4.peg.942"/>
<keyword evidence="3" id="KW-1185">Reference proteome</keyword>
<dbReference type="SUPFAM" id="SSF56784">
    <property type="entry name" value="HAD-like"/>
    <property type="match status" value="1"/>
</dbReference>
<evidence type="ECO:0000259" key="1">
    <source>
        <dbReference type="Pfam" id="PF05116"/>
    </source>
</evidence>
<dbReference type="PANTHER" id="PTHR10000:SF8">
    <property type="entry name" value="HAD SUPERFAMILY HYDROLASE-LIKE, TYPE 3"/>
    <property type="match status" value="1"/>
</dbReference>